<organism evidence="2 3">
    <name type="scientific">Nonomuraea purpurea</name>
    <dbReference type="NCBI Taxonomy" id="1849276"/>
    <lineage>
        <taxon>Bacteria</taxon>
        <taxon>Bacillati</taxon>
        <taxon>Actinomycetota</taxon>
        <taxon>Actinomycetes</taxon>
        <taxon>Streptosporangiales</taxon>
        <taxon>Streptosporangiaceae</taxon>
        <taxon>Nonomuraea</taxon>
    </lineage>
</organism>
<reference evidence="3" key="1">
    <citation type="journal article" date="2019" name="Int. J. Syst. Evol. Microbiol.">
        <title>The Global Catalogue of Microorganisms (GCM) 10K type strain sequencing project: providing services to taxonomists for standard genome sequencing and annotation.</title>
        <authorList>
            <consortium name="The Broad Institute Genomics Platform"/>
            <consortium name="The Broad Institute Genome Sequencing Center for Infectious Disease"/>
            <person name="Wu L."/>
            <person name="Ma J."/>
        </authorList>
    </citation>
    <scope>NUCLEOTIDE SEQUENCE [LARGE SCALE GENOMIC DNA]</scope>
    <source>
        <strain evidence="3">TBRC 1276</strain>
    </source>
</reference>
<dbReference type="EMBL" id="JBHSBI010000051">
    <property type="protein sequence ID" value="MFC4015884.1"/>
    <property type="molecule type" value="Genomic_DNA"/>
</dbReference>
<keyword evidence="3" id="KW-1185">Reference proteome</keyword>
<evidence type="ECO:0000313" key="2">
    <source>
        <dbReference type="EMBL" id="MFC4015884.1"/>
    </source>
</evidence>
<accession>A0ABV8GUG4</accession>
<name>A0ABV8GUG4_9ACTN</name>
<evidence type="ECO:0000256" key="1">
    <source>
        <dbReference type="SAM" id="SignalP"/>
    </source>
</evidence>
<dbReference type="RefSeq" id="WP_379535685.1">
    <property type="nucleotide sequence ID" value="NZ_JBHSBI010000051.1"/>
</dbReference>
<proteinExistence type="predicted"/>
<keyword evidence="1" id="KW-0732">Signal</keyword>
<sequence>MQTFVRFAAAVVVAAALTGGVPAAQAATRRSVTQLTCAVTILQSRPLTFQPPVTLRPRAITARGTLVLSSCSSALRTPARVRGGVARVYGRATASCSGVRDLRVRTTVTWYDSRRRTVGTSTVALAADTVARFNPGDALMGGRITSGLLAGARVHGSTTPTGPTVSCALRGVRSVHGTGKVWARR</sequence>
<protein>
    <submittedName>
        <fullName evidence="2">Uncharacterized protein</fullName>
    </submittedName>
</protein>
<gene>
    <name evidence="2" type="ORF">ACFOY2_52345</name>
</gene>
<evidence type="ECO:0000313" key="3">
    <source>
        <dbReference type="Proteomes" id="UP001595851"/>
    </source>
</evidence>
<feature type="chain" id="PRO_5045219806" evidence="1">
    <location>
        <begin position="27"/>
        <end position="185"/>
    </location>
</feature>
<dbReference type="Proteomes" id="UP001595851">
    <property type="component" value="Unassembled WGS sequence"/>
</dbReference>
<comment type="caution">
    <text evidence="2">The sequence shown here is derived from an EMBL/GenBank/DDBJ whole genome shotgun (WGS) entry which is preliminary data.</text>
</comment>
<feature type="signal peptide" evidence="1">
    <location>
        <begin position="1"/>
        <end position="26"/>
    </location>
</feature>